<dbReference type="Gene3D" id="3.90.180.10">
    <property type="entry name" value="Medium-chain alcohol dehydrogenases, catalytic domain"/>
    <property type="match status" value="1"/>
</dbReference>
<accession>A0A8H9I908</accession>
<dbReference type="InterPro" id="IPR020843">
    <property type="entry name" value="ER"/>
</dbReference>
<comment type="caution">
    <text evidence="3">The sequence shown here is derived from an EMBL/GenBank/DDBJ whole genome shotgun (WGS) entry which is preliminary data.</text>
</comment>
<dbReference type="Gene3D" id="3.40.50.720">
    <property type="entry name" value="NAD(P)-binding Rossmann-like Domain"/>
    <property type="match status" value="1"/>
</dbReference>
<organism evidence="3 4">
    <name type="scientific">Paraglaciecola chathamensis</name>
    <dbReference type="NCBI Taxonomy" id="368405"/>
    <lineage>
        <taxon>Bacteria</taxon>
        <taxon>Pseudomonadati</taxon>
        <taxon>Pseudomonadota</taxon>
        <taxon>Gammaproteobacteria</taxon>
        <taxon>Alteromonadales</taxon>
        <taxon>Alteromonadaceae</taxon>
        <taxon>Paraglaciecola</taxon>
    </lineage>
</organism>
<evidence type="ECO:0000256" key="1">
    <source>
        <dbReference type="ARBA" id="ARBA00023002"/>
    </source>
</evidence>
<dbReference type="Pfam" id="PF00107">
    <property type="entry name" value="ADH_zinc_N"/>
    <property type="match status" value="1"/>
</dbReference>
<dbReference type="InterPro" id="IPR041694">
    <property type="entry name" value="ADH_N_2"/>
</dbReference>
<gene>
    <name evidence="3" type="ORF">GCM10011274_03040</name>
</gene>
<name>A0A8H9I908_9ALTE</name>
<sequence length="360" mass="39551">MSNLNRQLILAEYPESEFSESTFEWRESEIPEPKEGEFLVRNLFLSLDPAMRLWASSVDSYTKRIEIGDVMRGFTVGRVVSSKHKDFKEGDIVQGLDGWQDYGISNGINYNENGIQDTWNIKNIVDAGLPISSALSVLGHTALPAYYGLLNMAQMKEGQTVLVSGAAGACGSICGQLAKIKGCRAVGIAGGPEKCKLLVEKYGYDAAIDYKSEDLFEAIAKACPNGVDIFFDNVGGDTLNAALANINVGARILICGAISQYTQYAQEEVPGPSNYVALLTKRARMEGFIILDQYPEHRAKMESDMINWLKAGKIEFCDEIVQGLENAPKVINKLFRGENKGKLTIQIADKTEIERAIKAI</sequence>
<dbReference type="SUPFAM" id="SSF51735">
    <property type="entry name" value="NAD(P)-binding Rossmann-fold domains"/>
    <property type="match status" value="1"/>
</dbReference>
<dbReference type="PANTHER" id="PTHR43205:SF7">
    <property type="entry name" value="PROSTAGLANDIN REDUCTASE 1"/>
    <property type="match status" value="1"/>
</dbReference>
<dbReference type="AlphaFoldDB" id="A0A8H9I908"/>
<dbReference type="InterPro" id="IPR036291">
    <property type="entry name" value="NAD(P)-bd_dom_sf"/>
</dbReference>
<dbReference type="InterPro" id="IPR011032">
    <property type="entry name" value="GroES-like_sf"/>
</dbReference>
<dbReference type="Pfam" id="PF16884">
    <property type="entry name" value="ADH_N_2"/>
    <property type="match status" value="1"/>
</dbReference>
<evidence type="ECO:0000313" key="4">
    <source>
        <dbReference type="Proteomes" id="UP000622604"/>
    </source>
</evidence>
<evidence type="ECO:0000313" key="3">
    <source>
        <dbReference type="EMBL" id="GGZ48545.1"/>
    </source>
</evidence>
<proteinExistence type="predicted"/>
<feature type="domain" description="Enoyl reductase (ER)" evidence="2">
    <location>
        <begin position="19"/>
        <end position="345"/>
    </location>
</feature>
<dbReference type="RefSeq" id="WP_008306781.1">
    <property type="nucleotide sequence ID" value="NZ_BMZC01000001.1"/>
</dbReference>
<protein>
    <submittedName>
        <fullName evidence="3">NADP-dependent oxidoreductase</fullName>
    </submittedName>
</protein>
<reference evidence="3" key="2">
    <citation type="submission" date="2020-09" db="EMBL/GenBank/DDBJ databases">
        <authorList>
            <person name="Sun Q."/>
            <person name="Kim S."/>
        </authorList>
    </citation>
    <scope>NUCLEOTIDE SEQUENCE</scope>
    <source>
        <strain evidence="3">KCTC 32337</strain>
    </source>
</reference>
<keyword evidence="1" id="KW-0560">Oxidoreductase</keyword>
<evidence type="ECO:0000259" key="2">
    <source>
        <dbReference type="SMART" id="SM00829"/>
    </source>
</evidence>
<dbReference type="SMART" id="SM00829">
    <property type="entry name" value="PKS_ER"/>
    <property type="match status" value="1"/>
</dbReference>
<reference evidence="3" key="1">
    <citation type="journal article" date="2014" name="Int. J. Syst. Evol. Microbiol.">
        <title>Complete genome sequence of Corynebacterium casei LMG S-19264T (=DSM 44701T), isolated from a smear-ripened cheese.</title>
        <authorList>
            <consortium name="US DOE Joint Genome Institute (JGI-PGF)"/>
            <person name="Walter F."/>
            <person name="Albersmeier A."/>
            <person name="Kalinowski J."/>
            <person name="Ruckert C."/>
        </authorList>
    </citation>
    <scope>NUCLEOTIDE SEQUENCE</scope>
    <source>
        <strain evidence="3">KCTC 32337</strain>
    </source>
</reference>
<dbReference type="InterPro" id="IPR045010">
    <property type="entry name" value="MDR_fam"/>
</dbReference>
<dbReference type="EMBL" id="BMZC01000001">
    <property type="protein sequence ID" value="GGZ48545.1"/>
    <property type="molecule type" value="Genomic_DNA"/>
</dbReference>
<dbReference type="PANTHER" id="PTHR43205">
    <property type="entry name" value="PROSTAGLANDIN REDUCTASE"/>
    <property type="match status" value="1"/>
</dbReference>
<dbReference type="InterPro" id="IPR013149">
    <property type="entry name" value="ADH-like_C"/>
</dbReference>
<dbReference type="FunFam" id="3.40.50.720:FF:000121">
    <property type="entry name" value="Prostaglandin reductase 2"/>
    <property type="match status" value="1"/>
</dbReference>
<dbReference type="GO" id="GO:0016628">
    <property type="term" value="F:oxidoreductase activity, acting on the CH-CH group of donors, NAD or NADP as acceptor"/>
    <property type="evidence" value="ECO:0007669"/>
    <property type="project" value="InterPro"/>
</dbReference>
<dbReference type="CDD" id="cd05288">
    <property type="entry name" value="PGDH"/>
    <property type="match status" value="1"/>
</dbReference>
<dbReference type="Proteomes" id="UP000622604">
    <property type="component" value="Unassembled WGS sequence"/>
</dbReference>
<dbReference type="SUPFAM" id="SSF50129">
    <property type="entry name" value="GroES-like"/>
    <property type="match status" value="1"/>
</dbReference>